<dbReference type="SUPFAM" id="SSF50923">
    <property type="entry name" value="Hemopexin-like domain"/>
    <property type="match status" value="2"/>
</dbReference>
<reference evidence="3 4" key="1">
    <citation type="journal article" date="2018" name="Gigascience">
        <title>Genomes of trombidid mites reveal novel predicted allergens and laterally-transferred genes associated with secondary metabolism.</title>
        <authorList>
            <person name="Dong X."/>
            <person name="Chaisiri K."/>
            <person name="Xia D."/>
            <person name="Armstrong S.D."/>
            <person name="Fang Y."/>
            <person name="Donnelly M.J."/>
            <person name="Kadowaki T."/>
            <person name="McGarry J.W."/>
            <person name="Darby A.C."/>
            <person name="Makepeace B.L."/>
        </authorList>
    </citation>
    <scope>NUCLEOTIDE SEQUENCE [LARGE SCALE GENOMIC DNA]</scope>
    <source>
        <strain evidence="3">UoL-WK</strain>
    </source>
</reference>
<sequence length="360" mass="41610">FDAATTINNVTYLFRGEYYFTIYSNGSVMPKGRKISYHFIGVPGDLDAAVTTRDGITYFFKGDQYYQFGGGKGKCTPRPISSHFRNVPNNLDAAFVYSKDGLIYFVKNNKFIRFENKGKELSDYESHHLGFNLNLHNLKAAYSSKKNNYFLYDWYYFRVGEKGWPVEEPENSDDNICSSKEFDAATTISNVTYLFRGEYYFTIYSNGSIMRKGRKISYHFIGVPDDLDAAVTTRDGITYFFKGDQYYQFGGGKGKCTPRPISSHFRNVPNNLDAAFVYSKDGLIYFVKNNKFIRFENEGEELSDNESRHIGFNLHLHNLKAAFSMKSNNFFLYNWYYYRVGEQGGVQDQNNIDELLKCNN</sequence>
<feature type="non-terminal residue" evidence="3">
    <location>
        <position position="1"/>
    </location>
</feature>
<dbReference type="AlphaFoldDB" id="A0A443QMN9"/>
<dbReference type="Proteomes" id="UP000285301">
    <property type="component" value="Unassembled WGS sequence"/>
</dbReference>
<dbReference type="PANTHER" id="PTHR22917:SF6">
    <property type="entry name" value="EG:8D8.2 PROTEIN-RELATED"/>
    <property type="match status" value="1"/>
</dbReference>
<feature type="repeat" description="Hemopexin" evidence="2">
    <location>
        <begin position="43"/>
        <end position="87"/>
    </location>
</feature>
<dbReference type="InterPro" id="IPR018487">
    <property type="entry name" value="Hemopexin-like_repeat"/>
</dbReference>
<organism evidence="3 4">
    <name type="scientific">Dinothrombium tinctorium</name>
    <dbReference type="NCBI Taxonomy" id="1965070"/>
    <lineage>
        <taxon>Eukaryota</taxon>
        <taxon>Metazoa</taxon>
        <taxon>Ecdysozoa</taxon>
        <taxon>Arthropoda</taxon>
        <taxon>Chelicerata</taxon>
        <taxon>Arachnida</taxon>
        <taxon>Acari</taxon>
        <taxon>Acariformes</taxon>
        <taxon>Trombidiformes</taxon>
        <taxon>Prostigmata</taxon>
        <taxon>Anystina</taxon>
        <taxon>Parasitengona</taxon>
        <taxon>Trombidioidea</taxon>
        <taxon>Trombidiidae</taxon>
        <taxon>Dinothrombium</taxon>
    </lineage>
</organism>
<feature type="repeat" description="Hemopexin" evidence="2">
    <location>
        <begin position="224"/>
        <end position="268"/>
    </location>
</feature>
<dbReference type="STRING" id="1965070.A0A443QMN9"/>
<dbReference type="EMBL" id="NCKU01005663">
    <property type="protein sequence ID" value="RWS04303.1"/>
    <property type="molecule type" value="Genomic_DNA"/>
</dbReference>
<comment type="caution">
    <text evidence="3">The sequence shown here is derived from an EMBL/GenBank/DDBJ whole genome shotgun (WGS) entry which is preliminary data.</text>
</comment>
<feature type="repeat" description="Hemopexin" evidence="2">
    <location>
        <begin position="269"/>
        <end position="310"/>
    </location>
</feature>
<evidence type="ECO:0000256" key="2">
    <source>
        <dbReference type="PROSITE-ProRule" id="PRU01011"/>
    </source>
</evidence>
<dbReference type="PANTHER" id="PTHR22917">
    <property type="entry name" value="HEMOPEXIN DOMAIN-CONTAINING PROTEIN"/>
    <property type="match status" value="1"/>
</dbReference>
<dbReference type="InterPro" id="IPR036375">
    <property type="entry name" value="Hemopexin-like_dom_sf"/>
</dbReference>
<keyword evidence="1" id="KW-0732">Signal</keyword>
<protein>
    <submittedName>
        <fullName evidence="3">Matrix metalloproteinase-16-like protein</fullName>
    </submittedName>
</protein>
<dbReference type="PROSITE" id="PS51642">
    <property type="entry name" value="HEMOPEXIN_2"/>
    <property type="match status" value="4"/>
</dbReference>
<dbReference type="Pfam" id="PF00045">
    <property type="entry name" value="Hemopexin"/>
    <property type="match status" value="2"/>
</dbReference>
<evidence type="ECO:0000313" key="3">
    <source>
        <dbReference type="EMBL" id="RWS04303.1"/>
    </source>
</evidence>
<name>A0A443QMN9_9ACAR</name>
<feature type="repeat" description="Hemopexin" evidence="2">
    <location>
        <begin position="88"/>
        <end position="135"/>
    </location>
</feature>
<evidence type="ECO:0000313" key="4">
    <source>
        <dbReference type="Proteomes" id="UP000285301"/>
    </source>
</evidence>
<proteinExistence type="predicted"/>
<evidence type="ECO:0000256" key="1">
    <source>
        <dbReference type="ARBA" id="ARBA00022729"/>
    </source>
</evidence>
<gene>
    <name evidence="3" type="ORF">B4U79_05505</name>
</gene>
<keyword evidence="4" id="KW-1185">Reference proteome</keyword>
<dbReference type="SMART" id="SM00120">
    <property type="entry name" value="HX"/>
    <property type="match status" value="6"/>
</dbReference>
<dbReference type="InterPro" id="IPR051298">
    <property type="entry name" value="Heme_transport/Cell_adhesion"/>
</dbReference>
<dbReference type="Gene3D" id="2.110.10.10">
    <property type="entry name" value="Hemopexin-like domain"/>
    <property type="match status" value="2"/>
</dbReference>
<accession>A0A443QMN9</accession>